<proteinExistence type="predicted"/>
<dbReference type="AlphaFoldDB" id="A0A8J6CUP8"/>
<dbReference type="Proteomes" id="UP000701853">
    <property type="component" value="Chromosome 7"/>
</dbReference>
<name>A0A8J6CUP8_9ROSI</name>
<keyword evidence="2" id="KW-0472">Membrane</keyword>
<sequence length="278" mass="31448">MAGREVREYTNLSDPKGKYENLNSNRRDLGFSHWAFDTSRCKRLLENVEATYMGEAVALLYLSLHLETPIDFSFGKSIYYYVLCMQLWTVMIYSISRSRWKQRRMLNASCAVLRNGHLLHLRYPILNIFCDSCSPCHITQFRLSRVQLFIAILVCFDFVANQAADSSVETASLADSSPASFPLPLRVEPKPKSGIRQQDLLKKVVEVKPKRPKISSPSSSEPEGNQSNLQSRGQESNHEKKIGHCVSESNTAEKQNKVEKSTKSLLGLAYASSDDDDD</sequence>
<keyword evidence="4" id="KW-1185">Reference proteome</keyword>
<evidence type="ECO:0000256" key="2">
    <source>
        <dbReference type="SAM" id="Phobius"/>
    </source>
</evidence>
<evidence type="ECO:0000313" key="4">
    <source>
        <dbReference type="Proteomes" id="UP000701853"/>
    </source>
</evidence>
<dbReference type="OrthoDB" id="1935246at2759"/>
<feature type="region of interest" description="Disordered" evidence="1">
    <location>
        <begin position="206"/>
        <end position="278"/>
    </location>
</feature>
<reference evidence="3 4" key="1">
    <citation type="journal article" date="2021" name="bioRxiv">
        <title>The Gossypium anomalum genome as a resource for cotton improvement and evolutionary analysis of hybrid incompatibility.</title>
        <authorList>
            <person name="Grover C.E."/>
            <person name="Yuan D."/>
            <person name="Arick M.A."/>
            <person name="Miller E.R."/>
            <person name="Hu G."/>
            <person name="Peterson D.G."/>
            <person name="Wendel J.F."/>
            <person name="Udall J.A."/>
        </authorList>
    </citation>
    <scope>NUCLEOTIDE SEQUENCE [LARGE SCALE GENOMIC DNA]</scope>
    <source>
        <strain evidence="3">JFW-Udall</strain>
        <tissue evidence="3">Leaf</tissue>
    </source>
</reference>
<accession>A0A8J6CUP8</accession>
<dbReference type="EMBL" id="JAHUZN010000007">
    <property type="protein sequence ID" value="KAG8488122.1"/>
    <property type="molecule type" value="Genomic_DNA"/>
</dbReference>
<comment type="caution">
    <text evidence="3">The sequence shown here is derived from an EMBL/GenBank/DDBJ whole genome shotgun (WGS) entry which is preliminary data.</text>
</comment>
<gene>
    <name evidence="3" type="ORF">CXB51_018367</name>
</gene>
<organism evidence="3 4">
    <name type="scientific">Gossypium anomalum</name>
    <dbReference type="NCBI Taxonomy" id="47600"/>
    <lineage>
        <taxon>Eukaryota</taxon>
        <taxon>Viridiplantae</taxon>
        <taxon>Streptophyta</taxon>
        <taxon>Embryophyta</taxon>
        <taxon>Tracheophyta</taxon>
        <taxon>Spermatophyta</taxon>
        <taxon>Magnoliopsida</taxon>
        <taxon>eudicotyledons</taxon>
        <taxon>Gunneridae</taxon>
        <taxon>Pentapetalae</taxon>
        <taxon>rosids</taxon>
        <taxon>malvids</taxon>
        <taxon>Malvales</taxon>
        <taxon>Malvaceae</taxon>
        <taxon>Malvoideae</taxon>
        <taxon>Gossypium</taxon>
    </lineage>
</organism>
<dbReference type="PANTHER" id="PTHR37202:SF1">
    <property type="entry name" value="ANKYRIN REPEAT PROTEIN"/>
    <property type="match status" value="1"/>
</dbReference>
<protein>
    <submittedName>
        <fullName evidence="3">Uncharacterized protein</fullName>
    </submittedName>
</protein>
<feature type="transmembrane region" description="Helical" evidence="2">
    <location>
        <begin position="78"/>
        <end position="96"/>
    </location>
</feature>
<keyword evidence="2" id="KW-0812">Transmembrane</keyword>
<keyword evidence="2" id="KW-1133">Transmembrane helix</keyword>
<evidence type="ECO:0000313" key="3">
    <source>
        <dbReference type="EMBL" id="KAG8488122.1"/>
    </source>
</evidence>
<feature type="compositionally biased region" description="Polar residues" evidence="1">
    <location>
        <begin position="224"/>
        <end position="234"/>
    </location>
</feature>
<dbReference type="PANTHER" id="PTHR37202">
    <property type="entry name" value="ANKYRIN REPEAT PROTEIN"/>
    <property type="match status" value="1"/>
</dbReference>
<evidence type="ECO:0000256" key="1">
    <source>
        <dbReference type="SAM" id="MobiDB-lite"/>
    </source>
</evidence>